<feature type="binding site" evidence="7">
    <location>
        <position position="175"/>
    </location>
    <ligand>
        <name>4-imidazolone-5-propanoate</name>
        <dbReference type="ChEBI" id="CHEBI:77893"/>
    </ligand>
</feature>
<evidence type="ECO:0000256" key="5">
    <source>
        <dbReference type="ARBA" id="ARBA00022833"/>
    </source>
</evidence>
<comment type="catalytic activity">
    <reaction evidence="7">
        <text>4-imidazolone-5-propanoate + H2O = N-formimidoyl-L-glutamate</text>
        <dbReference type="Rhea" id="RHEA:23660"/>
        <dbReference type="ChEBI" id="CHEBI:15377"/>
        <dbReference type="ChEBI" id="CHEBI:58928"/>
        <dbReference type="ChEBI" id="CHEBI:77893"/>
        <dbReference type="EC" id="3.5.2.7"/>
    </reaction>
</comment>
<feature type="domain" description="Amidohydrolase-related" evidence="8">
    <location>
        <begin position="62"/>
        <end position="400"/>
    </location>
</feature>
<keyword evidence="5 7" id="KW-0862">Zinc</keyword>
<comment type="pathway">
    <text evidence="7">Amino-acid degradation; L-histidine degradation into L-glutamate; N-formimidoyl-L-glutamate from L-histidine: step 3/3.</text>
</comment>
<dbReference type="InterPro" id="IPR006680">
    <property type="entry name" value="Amidohydro-rel"/>
</dbReference>
<feature type="binding site" evidence="7">
    <location>
        <position position="70"/>
    </location>
    <ligand>
        <name>Fe(3+)</name>
        <dbReference type="ChEBI" id="CHEBI:29034"/>
    </ligand>
</feature>
<accession>A0A7V5PNW4</accession>
<feature type="binding site" evidence="7">
    <location>
        <position position="240"/>
    </location>
    <ligand>
        <name>Zn(2+)</name>
        <dbReference type="ChEBI" id="CHEBI:29105"/>
    </ligand>
</feature>
<evidence type="ECO:0000259" key="8">
    <source>
        <dbReference type="Pfam" id="PF01979"/>
    </source>
</evidence>
<dbReference type="GO" id="GO:0005506">
    <property type="term" value="F:iron ion binding"/>
    <property type="evidence" value="ECO:0007669"/>
    <property type="project" value="UniProtKB-UniRule"/>
</dbReference>
<dbReference type="UniPathway" id="UPA00379">
    <property type="reaction ID" value="UER00551"/>
</dbReference>
<dbReference type="Gene3D" id="2.30.40.10">
    <property type="entry name" value="Urease, subunit C, domain 1"/>
    <property type="match status" value="1"/>
</dbReference>
<evidence type="ECO:0000313" key="9">
    <source>
        <dbReference type="EMBL" id="HHJ52478.1"/>
    </source>
</evidence>
<evidence type="ECO:0000256" key="7">
    <source>
        <dbReference type="HAMAP-Rule" id="MF_00372"/>
    </source>
</evidence>
<keyword evidence="2 7" id="KW-0479">Metal-binding</keyword>
<protein>
    <recommendedName>
        <fullName evidence="1 7">Imidazolonepropionase</fullName>
        <ecNumber evidence="1 7">3.5.2.7</ecNumber>
    </recommendedName>
    <alternativeName>
        <fullName evidence="7">Imidazolone-5-propionate hydrolase</fullName>
    </alternativeName>
</protein>
<dbReference type="GO" id="GO:0019557">
    <property type="term" value="P:L-histidine catabolic process to glutamate and formate"/>
    <property type="evidence" value="ECO:0007669"/>
    <property type="project" value="UniProtKB-UniPathway"/>
</dbReference>
<dbReference type="CDD" id="cd01296">
    <property type="entry name" value="Imidazolone-5PH"/>
    <property type="match status" value="1"/>
</dbReference>
<feature type="binding site" evidence="7">
    <location>
        <position position="72"/>
    </location>
    <ligand>
        <name>Zn(2+)</name>
        <dbReference type="ChEBI" id="CHEBI:29105"/>
    </ligand>
</feature>
<sequence>MRVLLKNIGHIFTPDLSRDFGSVKHYEDVHLVLEDGKILEVLDGISALPEVDQVINVRGKSVLPGFVDAHTHPVFWQTREAEFVMRIQSKSYEEIAAAGGGIRNSVRRFREANKEDIKRVTRERVRLFAEFGVTTIEAKSGYGLSPQDEIKALEIIQELNAEEKIDLVPTFLGAHEIPDEYRDDRQGYIRLLIEDMIPEVAERKLAKYCDVFCEKDVFTVEETRQILLAAKEYGLQARIHADELFPTGGAELAAELGAKTADHLVQISNAGIRAMAEKGTIAVLLPGTTFFLGKDRYAPARKMIDAGCQIAVSTDFNPGSSATQNLQLMWTIAALKMRLLPGELLWATTIIPARSLDLDHEIGSIEPGKNADLVILDVPNLEHIAYHYGVNHTLMTLKRGEVIYKKN</sequence>
<evidence type="ECO:0000256" key="6">
    <source>
        <dbReference type="ARBA" id="ARBA00023004"/>
    </source>
</evidence>
<feature type="binding site" evidence="7">
    <location>
        <position position="315"/>
    </location>
    <ligand>
        <name>Fe(3+)</name>
        <dbReference type="ChEBI" id="CHEBI:29034"/>
    </ligand>
</feature>
<comment type="caution">
    <text evidence="9">The sequence shown here is derived from an EMBL/GenBank/DDBJ whole genome shotgun (WGS) entry which is preliminary data.</text>
</comment>
<comment type="subcellular location">
    <subcellularLocation>
        <location evidence="7">Cytoplasm</location>
    </subcellularLocation>
</comment>
<feature type="binding site" evidence="7">
    <location>
        <position position="70"/>
    </location>
    <ligand>
        <name>Zn(2+)</name>
        <dbReference type="ChEBI" id="CHEBI:29105"/>
    </ligand>
</feature>
<comment type="similarity">
    <text evidence="7">Belongs to the metallo-dependent hydrolases superfamily. HutI family.</text>
</comment>
<keyword evidence="7" id="KW-0963">Cytoplasm</keyword>
<dbReference type="GO" id="GO:0050480">
    <property type="term" value="F:imidazolonepropionase activity"/>
    <property type="evidence" value="ECO:0007669"/>
    <property type="project" value="UniProtKB-UniRule"/>
</dbReference>
<dbReference type="EMBL" id="DROD01000321">
    <property type="protein sequence ID" value="HHJ52478.1"/>
    <property type="molecule type" value="Genomic_DNA"/>
</dbReference>
<gene>
    <name evidence="7" type="primary">hutI</name>
    <name evidence="9" type="ORF">ENJ89_04735</name>
</gene>
<dbReference type="FunFam" id="3.20.20.140:FF:000007">
    <property type="entry name" value="Imidazolonepropionase"/>
    <property type="match status" value="1"/>
</dbReference>
<dbReference type="EC" id="3.5.2.7" evidence="1 7"/>
<dbReference type="AlphaFoldDB" id="A0A7V5PNW4"/>
<feature type="binding site" evidence="7">
    <location>
        <position position="243"/>
    </location>
    <ligand>
        <name>4-imidazolone-5-propanoate</name>
        <dbReference type="ChEBI" id="CHEBI:77893"/>
    </ligand>
</feature>
<evidence type="ECO:0000256" key="2">
    <source>
        <dbReference type="ARBA" id="ARBA00022723"/>
    </source>
</evidence>
<dbReference type="GO" id="GO:0008270">
    <property type="term" value="F:zinc ion binding"/>
    <property type="evidence" value="ECO:0007669"/>
    <property type="project" value="UniProtKB-UniRule"/>
</dbReference>
<feature type="binding site" evidence="7">
    <location>
        <position position="142"/>
    </location>
    <ligand>
        <name>4-imidazolone-5-propanoate</name>
        <dbReference type="ChEBI" id="CHEBI:77893"/>
    </ligand>
</feature>
<keyword evidence="3 7" id="KW-0378">Hydrolase</keyword>
<dbReference type="Proteomes" id="UP000886124">
    <property type="component" value="Unassembled WGS sequence"/>
</dbReference>
<feature type="binding site" evidence="7">
    <location>
        <position position="317"/>
    </location>
    <ligand>
        <name>N-formimidoyl-L-glutamate</name>
        <dbReference type="ChEBI" id="CHEBI:58928"/>
    </ligand>
</feature>
<dbReference type="PANTHER" id="PTHR42752:SF1">
    <property type="entry name" value="IMIDAZOLONEPROPIONASE-RELATED"/>
    <property type="match status" value="1"/>
</dbReference>
<dbReference type="NCBIfam" id="TIGR01224">
    <property type="entry name" value="hutI"/>
    <property type="match status" value="1"/>
</dbReference>
<dbReference type="Gene3D" id="3.20.20.140">
    <property type="entry name" value="Metal-dependent hydrolases"/>
    <property type="match status" value="1"/>
</dbReference>
<reference evidence="9" key="1">
    <citation type="journal article" date="2020" name="mSystems">
        <title>Genome- and Community-Level Interaction Insights into Carbon Utilization and Element Cycling Functions of Hydrothermarchaeota in Hydrothermal Sediment.</title>
        <authorList>
            <person name="Zhou Z."/>
            <person name="Liu Y."/>
            <person name="Xu W."/>
            <person name="Pan J."/>
            <person name="Luo Z.H."/>
            <person name="Li M."/>
        </authorList>
    </citation>
    <scope>NUCLEOTIDE SEQUENCE [LARGE SCALE GENOMIC DNA]</scope>
    <source>
        <strain evidence="9">HyVt-527</strain>
    </source>
</reference>
<dbReference type="InterPro" id="IPR011059">
    <property type="entry name" value="Metal-dep_hydrolase_composite"/>
</dbReference>
<evidence type="ECO:0000256" key="3">
    <source>
        <dbReference type="ARBA" id="ARBA00022801"/>
    </source>
</evidence>
<dbReference type="InterPro" id="IPR005920">
    <property type="entry name" value="HutI"/>
</dbReference>
<keyword evidence="6 7" id="KW-0408">Iron</keyword>
<feature type="binding site" evidence="7">
    <location>
        <position position="320"/>
    </location>
    <ligand>
        <name>4-imidazolone-5-propanoate</name>
        <dbReference type="ChEBI" id="CHEBI:77893"/>
    </ligand>
</feature>
<evidence type="ECO:0000256" key="1">
    <source>
        <dbReference type="ARBA" id="ARBA00012864"/>
    </source>
</evidence>
<feature type="binding site" evidence="7">
    <location>
        <position position="79"/>
    </location>
    <ligand>
        <name>4-imidazolone-5-propanoate</name>
        <dbReference type="ChEBI" id="CHEBI:77893"/>
    </ligand>
</feature>
<dbReference type="PANTHER" id="PTHR42752">
    <property type="entry name" value="IMIDAZOLONEPROPIONASE"/>
    <property type="match status" value="1"/>
</dbReference>
<feature type="binding site" evidence="7">
    <location>
        <position position="319"/>
    </location>
    <ligand>
        <name>N-formimidoyl-L-glutamate</name>
        <dbReference type="ChEBI" id="CHEBI:58928"/>
    </ligand>
</feature>
<proteinExistence type="inferred from homology"/>
<evidence type="ECO:0000256" key="4">
    <source>
        <dbReference type="ARBA" id="ARBA00022808"/>
    </source>
</evidence>
<dbReference type="GO" id="GO:0019556">
    <property type="term" value="P:L-histidine catabolic process to glutamate and formamide"/>
    <property type="evidence" value="ECO:0007669"/>
    <property type="project" value="UniProtKB-UniRule"/>
</dbReference>
<feature type="binding site" evidence="7">
    <location>
        <position position="315"/>
    </location>
    <ligand>
        <name>Zn(2+)</name>
        <dbReference type="ChEBI" id="CHEBI:29105"/>
    </ligand>
</feature>
<name>A0A7V5PNW4_CALAY</name>
<comment type="cofactor">
    <cofactor evidence="7">
        <name>Zn(2+)</name>
        <dbReference type="ChEBI" id="CHEBI:29105"/>
    </cofactor>
    <cofactor evidence="7">
        <name>Fe(3+)</name>
        <dbReference type="ChEBI" id="CHEBI:29034"/>
    </cofactor>
    <text evidence="7">Binds 1 zinc or iron ion per subunit.</text>
</comment>
<dbReference type="Pfam" id="PF01979">
    <property type="entry name" value="Amidohydro_1"/>
    <property type="match status" value="1"/>
</dbReference>
<keyword evidence="4 7" id="KW-0369">Histidine metabolism</keyword>
<dbReference type="GO" id="GO:0005737">
    <property type="term" value="C:cytoplasm"/>
    <property type="evidence" value="ECO:0007669"/>
    <property type="project" value="UniProtKB-SubCell"/>
</dbReference>
<comment type="function">
    <text evidence="7">Catalyzes the hydrolytic cleavage of the carbon-nitrogen bond in imidazolone-5-propanoate to yield N-formimidoyl-L-glutamate. It is the third step in the universal histidine degradation pathway.</text>
</comment>
<dbReference type="SUPFAM" id="SSF51556">
    <property type="entry name" value="Metallo-dependent hydrolases"/>
    <property type="match status" value="1"/>
</dbReference>
<organism evidence="9">
    <name type="scientific">Caldithrix abyssi</name>
    <dbReference type="NCBI Taxonomy" id="187145"/>
    <lineage>
        <taxon>Bacteria</taxon>
        <taxon>Pseudomonadati</taxon>
        <taxon>Calditrichota</taxon>
        <taxon>Calditrichia</taxon>
        <taxon>Calditrichales</taxon>
        <taxon>Calditrichaceae</taxon>
        <taxon>Caldithrix</taxon>
    </lineage>
</organism>
<dbReference type="InterPro" id="IPR032466">
    <property type="entry name" value="Metal_Hydrolase"/>
</dbReference>
<feature type="binding site" evidence="7">
    <location>
        <position position="142"/>
    </location>
    <ligand>
        <name>N-formimidoyl-L-glutamate</name>
        <dbReference type="ChEBI" id="CHEBI:58928"/>
    </ligand>
</feature>
<dbReference type="HAMAP" id="MF_00372">
    <property type="entry name" value="HutI"/>
    <property type="match status" value="1"/>
</dbReference>
<dbReference type="SUPFAM" id="SSF51338">
    <property type="entry name" value="Composite domain of metallo-dependent hydrolases"/>
    <property type="match status" value="2"/>
</dbReference>
<feature type="binding site" evidence="7">
    <location>
        <position position="240"/>
    </location>
    <ligand>
        <name>Fe(3+)</name>
        <dbReference type="ChEBI" id="CHEBI:29034"/>
    </ligand>
</feature>
<feature type="binding site" evidence="7">
    <location>
        <position position="72"/>
    </location>
    <ligand>
        <name>Fe(3+)</name>
        <dbReference type="ChEBI" id="CHEBI:29034"/>
    </ligand>
</feature>